<keyword evidence="2 5" id="KW-0812">Transmembrane</keyword>
<comment type="subcellular location">
    <subcellularLocation>
        <location evidence="1">Membrane</location>
    </subcellularLocation>
</comment>
<accession>A0A554WPJ4</accession>
<proteinExistence type="predicted"/>
<comment type="caution">
    <text evidence="7">The sequence shown here is derived from an EMBL/GenBank/DDBJ whole genome shotgun (WGS) entry which is preliminary data.</text>
</comment>
<dbReference type="OrthoDB" id="5797290at2"/>
<dbReference type="Proteomes" id="UP000320225">
    <property type="component" value="Unassembled WGS sequence"/>
</dbReference>
<dbReference type="RefSeq" id="WP_143895064.1">
    <property type="nucleotide sequence ID" value="NZ_VJND01000007.1"/>
</dbReference>
<feature type="transmembrane region" description="Helical" evidence="5">
    <location>
        <begin position="121"/>
        <end position="142"/>
    </location>
</feature>
<evidence type="ECO:0000256" key="5">
    <source>
        <dbReference type="SAM" id="Phobius"/>
    </source>
</evidence>
<dbReference type="EMBL" id="VJND01000007">
    <property type="protein sequence ID" value="TSE25494.1"/>
    <property type="molecule type" value="Genomic_DNA"/>
</dbReference>
<feature type="domain" description="TMEM205-like" evidence="6">
    <location>
        <begin position="15"/>
        <end position="116"/>
    </location>
</feature>
<keyword evidence="8" id="KW-1185">Reference proteome</keyword>
<sequence length="157" mass="17112">MRALWQAWAQRWPLLVAALWWGAVTAWSFVAVPLLFAHFNNPAVAGGMAARLFQVQSWVSVAAALALLLWGRAQRGRGQAGDASWALLPWLLLGALAGLVQEFGVAQRILTARQTGANLPLWHGLGTLLVALQWLCALRSLWWLAGRTARPGEADGR</sequence>
<evidence type="ECO:0000256" key="1">
    <source>
        <dbReference type="ARBA" id="ARBA00004370"/>
    </source>
</evidence>
<keyword evidence="3 5" id="KW-1133">Transmembrane helix</keyword>
<protein>
    <recommendedName>
        <fullName evidence="6">TMEM205-like domain-containing protein</fullName>
    </recommendedName>
</protein>
<evidence type="ECO:0000256" key="3">
    <source>
        <dbReference type="ARBA" id="ARBA00022989"/>
    </source>
</evidence>
<dbReference type="AlphaFoldDB" id="A0A554WPJ4"/>
<feature type="transmembrane region" description="Helical" evidence="5">
    <location>
        <begin position="83"/>
        <end position="101"/>
    </location>
</feature>
<dbReference type="InterPro" id="IPR025423">
    <property type="entry name" value="TMEM205-like"/>
</dbReference>
<evidence type="ECO:0000256" key="4">
    <source>
        <dbReference type="ARBA" id="ARBA00023136"/>
    </source>
</evidence>
<evidence type="ECO:0000259" key="6">
    <source>
        <dbReference type="Pfam" id="PF13664"/>
    </source>
</evidence>
<organism evidence="7 8">
    <name type="scientific">Tepidimonas sediminis</name>
    <dbReference type="NCBI Taxonomy" id="2588941"/>
    <lineage>
        <taxon>Bacteria</taxon>
        <taxon>Pseudomonadati</taxon>
        <taxon>Pseudomonadota</taxon>
        <taxon>Betaproteobacteria</taxon>
        <taxon>Burkholderiales</taxon>
        <taxon>Tepidimonas</taxon>
    </lineage>
</organism>
<dbReference type="GO" id="GO:0016020">
    <property type="term" value="C:membrane"/>
    <property type="evidence" value="ECO:0007669"/>
    <property type="project" value="UniProtKB-SubCell"/>
</dbReference>
<dbReference type="Pfam" id="PF13664">
    <property type="entry name" value="DUF4149"/>
    <property type="match status" value="1"/>
</dbReference>
<gene>
    <name evidence="7" type="ORF">Tsedi_01412</name>
</gene>
<name>A0A554WPJ4_9BURK</name>
<evidence type="ECO:0000313" key="8">
    <source>
        <dbReference type="Proteomes" id="UP000320225"/>
    </source>
</evidence>
<keyword evidence="4 5" id="KW-0472">Membrane</keyword>
<evidence type="ECO:0000256" key="2">
    <source>
        <dbReference type="ARBA" id="ARBA00022692"/>
    </source>
</evidence>
<reference evidence="7 8" key="1">
    <citation type="submission" date="2019-07" db="EMBL/GenBank/DDBJ databases">
        <title>Tepidimonas sediminis YIM 72259 draft genome.</title>
        <authorList>
            <person name="Da Costa M.S."/>
            <person name="Froufe H.J.C."/>
            <person name="Egas C."/>
            <person name="Albuquerque L."/>
        </authorList>
    </citation>
    <scope>NUCLEOTIDE SEQUENCE [LARGE SCALE GENOMIC DNA]</scope>
    <source>
        <strain evidence="7 8">YIM 72259</strain>
    </source>
</reference>
<evidence type="ECO:0000313" key="7">
    <source>
        <dbReference type="EMBL" id="TSE25494.1"/>
    </source>
</evidence>
<feature type="transmembrane region" description="Helical" evidence="5">
    <location>
        <begin position="12"/>
        <end position="36"/>
    </location>
</feature>
<feature type="transmembrane region" description="Helical" evidence="5">
    <location>
        <begin position="48"/>
        <end position="71"/>
    </location>
</feature>